<evidence type="ECO:0000256" key="2">
    <source>
        <dbReference type="SAM" id="MobiDB-lite"/>
    </source>
</evidence>
<keyword evidence="5" id="KW-1185">Reference proteome</keyword>
<evidence type="ECO:0000313" key="5">
    <source>
        <dbReference type="Proteomes" id="UP000287171"/>
    </source>
</evidence>
<dbReference type="Pfam" id="PF00722">
    <property type="entry name" value="Glyco_hydro_16"/>
    <property type="match status" value="1"/>
</dbReference>
<feature type="domain" description="GH16" evidence="3">
    <location>
        <begin position="36"/>
        <end position="263"/>
    </location>
</feature>
<dbReference type="GO" id="GO:0004553">
    <property type="term" value="F:hydrolase activity, hydrolyzing O-glycosyl compounds"/>
    <property type="evidence" value="ECO:0007669"/>
    <property type="project" value="InterPro"/>
</dbReference>
<sequence length="263" mass="28250">MKDMHLQLAPHPTTAPRALPTPTPVPVTPTPVPTAANVGTNPAPPTSSAGWSLILNDDFNGSSLNSPWGTYNGPHGGGKSFYDPKEVQVSNGLLHVGAERKTTSGYAITTGGLAAFGLAQVYGKYEFRAQLPHGKGLDPYTILWPNSQQANSAQVDLFESPPVNKDTLYCTNHGVDGTSDQVQAHGNFADAFHVFTYEWTPGRIRFLVDGVDQGSLTKNIPNFSMWFGIAISSGDAFTGDPDPNTAFPVSMDVDWVHIYKYNG</sequence>
<dbReference type="SUPFAM" id="SSF49899">
    <property type="entry name" value="Concanavalin A-like lectins/glucanases"/>
    <property type="match status" value="1"/>
</dbReference>
<evidence type="ECO:0000259" key="3">
    <source>
        <dbReference type="PROSITE" id="PS51762"/>
    </source>
</evidence>
<evidence type="ECO:0000313" key="4">
    <source>
        <dbReference type="EMBL" id="GCE30540.1"/>
    </source>
</evidence>
<dbReference type="Gene3D" id="2.60.120.200">
    <property type="match status" value="1"/>
</dbReference>
<dbReference type="InterPro" id="IPR050546">
    <property type="entry name" value="Glycosyl_Hydrlase_16"/>
</dbReference>
<dbReference type="PANTHER" id="PTHR10963:SF55">
    <property type="entry name" value="GLYCOSIDE HYDROLASE FAMILY 16 PROTEIN"/>
    <property type="match status" value="1"/>
</dbReference>
<dbReference type="AlphaFoldDB" id="A0A402BGZ0"/>
<accession>A0A402BGZ0</accession>
<dbReference type="InterPro" id="IPR000757">
    <property type="entry name" value="Beta-glucanase-like"/>
</dbReference>
<comment type="caution">
    <text evidence="4">The sequence shown here is derived from an EMBL/GenBank/DDBJ whole genome shotgun (WGS) entry which is preliminary data.</text>
</comment>
<organism evidence="4 5">
    <name type="scientific">Dictyobacter alpinus</name>
    <dbReference type="NCBI Taxonomy" id="2014873"/>
    <lineage>
        <taxon>Bacteria</taxon>
        <taxon>Bacillati</taxon>
        <taxon>Chloroflexota</taxon>
        <taxon>Ktedonobacteria</taxon>
        <taxon>Ktedonobacterales</taxon>
        <taxon>Dictyobacteraceae</taxon>
        <taxon>Dictyobacter</taxon>
    </lineage>
</organism>
<dbReference type="EMBL" id="BIFT01000002">
    <property type="protein sequence ID" value="GCE30540.1"/>
    <property type="molecule type" value="Genomic_DNA"/>
</dbReference>
<protein>
    <recommendedName>
        <fullName evidence="3">GH16 domain-containing protein</fullName>
    </recommendedName>
</protein>
<feature type="compositionally biased region" description="Low complexity" evidence="2">
    <location>
        <begin position="9"/>
        <end position="18"/>
    </location>
</feature>
<gene>
    <name evidence="4" type="ORF">KDA_60240</name>
</gene>
<dbReference type="Proteomes" id="UP000287171">
    <property type="component" value="Unassembled WGS sequence"/>
</dbReference>
<feature type="region of interest" description="Disordered" evidence="2">
    <location>
        <begin position="1"/>
        <end position="23"/>
    </location>
</feature>
<comment type="similarity">
    <text evidence="1">Belongs to the glycosyl hydrolase 16 family.</text>
</comment>
<dbReference type="PROSITE" id="PS51762">
    <property type="entry name" value="GH16_2"/>
    <property type="match status" value="1"/>
</dbReference>
<dbReference type="PANTHER" id="PTHR10963">
    <property type="entry name" value="GLYCOSYL HYDROLASE-RELATED"/>
    <property type="match status" value="1"/>
</dbReference>
<dbReference type="GO" id="GO:0005975">
    <property type="term" value="P:carbohydrate metabolic process"/>
    <property type="evidence" value="ECO:0007669"/>
    <property type="project" value="InterPro"/>
</dbReference>
<evidence type="ECO:0000256" key="1">
    <source>
        <dbReference type="ARBA" id="ARBA00006865"/>
    </source>
</evidence>
<dbReference type="CDD" id="cd08023">
    <property type="entry name" value="GH16_laminarinase_like"/>
    <property type="match status" value="1"/>
</dbReference>
<dbReference type="InterPro" id="IPR013320">
    <property type="entry name" value="ConA-like_dom_sf"/>
</dbReference>
<proteinExistence type="inferred from homology"/>
<reference evidence="5" key="1">
    <citation type="submission" date="2018-12" db="EMBL/GenBank/DDBJ databases">
        <title>Tengunoibacter tsumagoiensis gen. nov., sp. nov., Dictyobacter kobayashii sp. nov., D. alpinus sp. nov., and D. joshuensis sp. nov. and description of Dictyobacteraceae fam. nov. within the order Ktedonobacterales isolated from Tengu-no-mugimeshi.</title>
        <authorList>
            <person name="Wang C.M."/>
            <person name="Zheng Y."/>
            <person name="Sakai Y."/>
            <person name="Toyoda A."/>
            <person name="Minakuchi Y."/>
            <person name="Abe K."/>
            <person name="Yokota A."/>
            <person name="Yabe S."/>
        </authorList>
    </citation>
    <scope>NUCLEOTIDE SEQUENCE [LARGE SCALE GENOMIC DNA]</scope>
    <source>
        <strain evidence="5">Uno16</strain>
    </source>
</reference>
<name>A0A402BGZ0_9CHLR</name>